<comment type="caution">
    <text evidence="1">The sequence shown here is derived from an EMBL/GenBank/DDBJ whole genome shotgun (WGS) entry which is preliminary data.</text>
</comment>
<proteinExistence type="predicted"/>
<evidence type="ECO:0000313" key="2">
    <source>
        <dbReference type="Proteomes" id="UP001500582"/>
    </source>
</evidence>
<accession>A0ABP8HDV3</accession>
<keyword evidence="2" id="KW-1185">Reference proteome</keyword>
<organism evidence="1 2">
    <name type="scientific">Mucilaginibacter gynuensis</name>
    <dbReference type="NCBI Taxonomy" id="1302236"/>
    <lineage>
        <taxon>Bacteria</taxon>
        <taxon>Pseudomonadati</taxon>
        <taxon>Bacteroidota</taxon>
        <taxon>Sphingobacteriia</taxon>
        <taxon>Sphingobacteriales</taxon>
        <taxon>Sphingobacteriaceae</taxon>
        <taxon>Mucilaginibacter</taxon>
    </lineage>
</organism>
<dbReference type="RefSeq" id="WP_345213685.1">
    <property type="nucleotide sequence ID" value="NZ_BAABFT010000019.1"/>
</dbReference>
<dbReference type="Proteomes" id="UP001500582">
    <property type="component" value="Unassembled WGS sequence"/>
</dbReference>
<name>A0ABP8HDV3_9SPHI</name>
<dbReference type="EMBL" id="BAABFT010000019">
    <property type="protein sequence ID" value="GAA4337755.1"/>
    <property type="molecule type" value="Genomic_DNA"/>
</dbReference>
<sequence length="135" mass="15360">MKYIIGAFICLGLAACKGAGTSEIKDTSYIDKRGNQHKFLGIIPDSLRTTEQANLIDKLNEISIKYTYVKNNHMVFDLTKEEFVKLGIPIRFYETFKKNIADNNSYFDANGIKNADKMLAERNKEYELSRHGATP</sequence>
<protein>
    <recommendedName>
        <fullName evidence="3">Lipoprotein</fullName>
    </recommendedName>
</protein>
<gene>
    <name evidence="1" type="ORF">GCM10023149_47380</name>
</gene>
<dbReference type="PROSITE" id="PS51257">
    <property type="entry name" value="PROKAR_LIPOPROTEIN"/>
    <property type="match status" value="1"/>
</dbReference>
<reference evidence="2" key="1">
    <citation type="journal article" date="2019" name="Int. J. Syst. Evol. Microbiol.">
        <title>The Global Catalogue of Microorganisms (GCM) 10K type strain sequencing project: providing services to taxonomists for standard genome sequencing and annotation.</title>
        <authorList>
            <consortium name="The Broad Institute Genomics Platform"/>
            <consortium name="The Broad Institute Genome Sequencing Center for Infectious Disease"/>
            <person name="Wu L."/>
            <person name="Ma J."/>
        </authorList>
    </citation>
    <scope>NUCLEOTIDE SEQUENCE [LARGE SCALE GENOMIC DNA]</scope>
    <source>
        <strain evidence="2">JCM 17705</strain>
    </source>
</reference>
<evidence type="ECO:0008006" key="3">
    <source>
        <dbReference type="Google" id="ProtNLM"/>
    </source>
</evidence>
<evidence type="ECO:0000313" key="1">
    <source>
        <dbReference type="EMBL" id="GAA4337755.1"/>
    </source>
</evidence>